<accession>A0A940XY89</accession>
<name>A0A940XY89_9ACTN</name>
<dbReference type="PANTHER" id="PTHR34613:SF1">
    <property type="entry name" value="SLL6017 PROTEIN"/>
    <property type="match status" value="1"/>
</dbReference>
<reference evidence="1 2" key="1">
    <citation type="submission" date="2021-04" db="EMBL/GenBank/DDBJ databases">
        <authorList>
            <person name="Tang X."/>
            <person name="Zhou X."/>
            <person name="Chen X."/>
            <person name="Cernava T."/>
            <person name="Zhang C."/>
        </authorList>
    </citation>
    <scope>NUCLEOTIDE SEQUENCE [LARGE SCALE GENOMIC DNA]</scope>
    <source>
        <strain evidence="1 2">BH-SS-21</strain>
    </source>
</reference>
<organism evidence="1 2">
    <name type="scientific">Streptomyces liliiviolaceus</name>
    <dbReference type="NCBI Taxonomy" id="2823109"/>
    <lineage>
        <taxon>Bacteria</taxon>
        <taxon>Bacillati</taxon>
        <taxon>Actinomycetota</taxon>
        <taxon>Actinomycetes</taxon>
        <taxon>Kitasatosporales</taxon>
        <taxon>Streptomycetaceae</taxon>
        <taxon>Streptomyces</taxon>
    </lineage>
</organism>
<gene>
    <name evidence="1" type="ORF">J8N05_11530</name>
</gene>
<dbReference type="Proteomes" id="UP000677413">
    <property type="component" value="Unassembled WGS sequence"/>
</dbReference>
<dbReference type="AlphaFoldDB" id="A0A940XY89"/>
<comment type="caution">
    <text evidence="1">The sequence shown here is derived from an EMBL/GenBank/DDBJ whole genome shotgun (WGS) entry which is preliminary data.</text>
</comment>
<protein>
    <submittedName>
        <fullName evidence="1">Uncharacterized protein</fullName>
    </submittedName>
</protein>
<dbReference type="RefSeq" id="WP_210882380.1">
    <property type="nucleotide sequence ID" value="NZ_JAGPYQ010000001.1"/>
</dbReference>
<evidence type="ECO:0000313" key="1">
    <source>
        <dbReference type="EMBL" id="MBQ0848835.1"/>
    </source>
</evidence>
<evidence type="ECO:0000313" key="2">
    <source>
        <dbReference type="Proteomes" id="UP000677413"/>
    </source>
</evidence>
<sequence length="295" mass="32376">MVSSPHEAMHQIFREDPRLFARALPKAGITLPEPAEVQLLDTDLTEIRPLERRVDTLLRVDTADSGSYLLAIEMQGRRDPDKLNSWTYYLAHLYAKYELPPVLLVVCQDKTTASWAAEPIRIGPSTHTSIAVFPLVLGPDNLPAIIDPDEAAQDLGLSVFSALTHAKDPALPAILDALATALVDTGGEIAKDWAEFTEIGLGDPRTRALWRNLMATYTSRFPGSGTLIEESINKGLAEGESRGRTNDILRLLTLRGIDVPEAAHERITGCTDLETLGVWFDRSVTAVDVEELFAP</sequence>
<dbReference type="EMBL" id="JAGPYQ010000001">
    <property type="protein sequence ID" value="MBQ0848835.1"/>
    <property type="molecule type" value="Genomic_DNA"/>
</dbReference>
<dbReference type="PANTHER" id="PTHR34613">
    <property type="entry name" value="SLL0800 PROTEIN"/>
    <property type="match status" value="1"/>
</dbReference>
<proteinExistence type="predicted"/>
<keyword evidence="2" id="KW-1185">Reference proteome</keyword>